<feature type="domain" description="Radical SAM core" evidence="10">
    <location>
        <begin position="62"/>
        <end position="276"/>
    </location>
</feature>
<dbReference type="NCBIfam" id="TIGR00510">
    <property type="entry name" value="lipA"/>
    <property type="match status" value="1"/>
</dbReference>
<dbReference type="EMBL" id="JACHKT010000017">
    <property type="protein sequence ID" value="MBB6003800.1"/>
    <property type="molecule type" value="Genomic_DNA"/>
</dbReference>
<evidence type="ECO:0000313" key="11">
    <source>
        <dbReference type="EMBL" id="MBB6003800.1"/>
    </source>
</evidence>
<comment type="caution">
    <text evidence="11">The sequence shown here is derived from an EMBL/GenBank/DDBJ whole genome shotgun (WGS) entry which is preliminary data.</text>
</comment>
<comment type="similarity">
    <text evidence="9">Belongs to the radical SAM superfamily. Lipoyl synthase family.</text>
</comment>
<dbReference type="CDD" id="cd01335">
    <property type="entry name" value="Radical_SAM"/>
    <property type="match status" value="1"/>
</dbReference>
<keyword evidence="1 9" id="KW-0004">4Fe-4S</keyword>
<gene>
    <name evidence="9" type="primary">lipA</name>
    <name evidence="11" type="ORF">HNP25_002459</name>
</gene>
<dbReference type="Proteomes" id="UP000524404">
    <property type="component" value="Unassembled WGS sequence"/>
</dbReference>
<comment type="subcellular location">
    <subcellularLocation>
        <location evidence="9">Cytoplasm</location>
    </subcellularLocation>
</comment>
<feature type="binding site" evidence="9">
    <location>
        <position position="287"/>
    </location>
    <ligand>
        <name>[4Fe-4S] cluster</name>
        <dbReference type="ChEBI" id="CHEBI:49883"/>
        <label>1</label>
    </ligand>
</feature>
<dbReference type="InterPro" id="IPR013785">
    <property type="entry name" value="Aldolase_TIM"/>
</dbReference>
<proteinExistence type="inferred from homology"/>
<keyword evidence="5 9" id="KW-0479">Metal-binding</keyword>
<dbReference type="PANTHER" id="PTHR10949:SF0">
    <property type="entry name" value="LIPOYL SYNTHASE, MITOCHONDRIAL"/>
    <property type="match status" value="1"/>
</dbReference>
<dbReference type="Pfam" id="PF16881">
    <property type="entry name" value="LIAS_N"/>
    <property type="match status" value="1"/>
</dbReference>
<evidence type="ECO:0000313" key="12">
    <source>
        <dbReference type="Proteomes" id="UP000524404"/>
    </source>
</evidence>
<dbReference type="SFLD" id="SFLDG01058">
    <property type="entry name" value="lipoyl_synthase_like"/>
    <property type="match status" value="1"/>
</dbReference>
<dbReference type="SFLD" id="SFLDF00271">
    <property type="entry name" value="lipoyl_synthase"/>
    <property type="match status" value="1"/>
</dbReference>
<feature type="binding site" evidence="9">
    <location>
        <position position="55"/>
    </location>
    <ligand>
        <name>[4Fe-4S] cluster</name>
        <dbReference type="ChEBI" id="CHEBI:49883"/>
        <label>1</label>
    </ligand>
</feature>
<evidence type="ECO:0000256" key="7">
    <source>
        <dbReference type="ARBA" id="ARBA00023014"/>
    </source>
</evidence>
<dbReference type="PIRSF" id="PIRSF005963">
    <property type="entry name" value="Lipoyl_synth"/>
    <property type="match status" value="1"/>
</dbReference>
<evidence type="ECO:0000256" key="9">
    <source>
        <dbReference type="HAMAP-Rule" id="MF_00206"/>
    </source>
</evidence>
<dbReference type="RefSeq" id="WP_184134439.1">
    <property type="nucleotide sequence ID" value="NZ_JACHKT010000017.1"/>
</dbReference>
<dbReference type="PANTHER" id="PTHR10949">
    <property type="entry name" value="LIPOYL SYNTHASE"/>
    <property type="match status" value="1"/>
</dbReference>
<dbReference type="AlphaFoldDB" id="A0A841EU33"/>
<dbReference type="GO" id="GO:0009249">
    <property type="term" value="P:protein lipoylation"/>
    <property type="evidence" value="ECO:0007669"/>
    <property type="project" value="UniProtKB-UniRule"/>
</dbReference>
<feature type="binding site" evidence="9">
    <location>
        <position position="80"/>
    </location>
    <ligand>
        <name>[4Fe-4S] cluster</name>
        <dbReference type="ChEBI" id="CHEBI:49883"/>
        <label>2</label>
        <note>4Fe-4S-S-AdoMet</note>
    </ligand>
</feature>
<dbReference type="HAMAP" id="MF_00206">
    <property type="entry name" value="Lipoyl_synth"/>
    <property type="match status" value="1"/>
</dbReference>
<dbReference type="GO" id="GO:0016992">
    <property type="term" value="F:lipoate synthase activity"/>
    <property type="evidence" value="ECO:0007669"/>
    <property type="project" value="UniProtKB-UniRule"/>
</dbReference>
<dbReference type="GO" id="GO:0046872">
    <property type="term" value="F:metal ion binding"/>
    <property type="evidence" value="ECO:0007669"/>
    <property type="project" value="UniProtKB-KW"/>
</dbReference>
<evidence type="ECO:0000256" key="8">
    <source>
        <dbReference type="ARBA" id="ARBA00047326"/>
    </source>
</evidence>
<evidence type="ECO:0000256" key="2">
    <source>
        <dbReference type="ARBA" id="ARBA00022490"/>
    </source>
</evidence>
<evidence type="ECO:0000259" key="10">
    <source>
        <dbReference type="PROSITE" id="PS51918"/>
    </source>
</evidence>
<dbReference type="InterPro" id="IPR003698">
    <property type="entry name" value="Lipoyl_synth"/>
</dbReference>
<evidence type="ECO:0000256" key="1">
    <source>
        <dbReference type="ARBA" id="ARBA00022485"/>
    </source>
</evidence>
<dbReference type="NCBIfam" id="NF009544">
    <property type="entry name" value="PRK12928.1"/>
    <property type="match status" value="1"/>
</dbReference>
<evidence type="ECO:0000256" key="5">
    <source>
        <dbReference type="ARBA" id="ARBA00022723"/>
    </source>
</evidence>
<dbReference type="SMART" id="SM00729">
    <property type="entry name" value="Elp3"/>
    <property type="match status" value="1"/>
</dbReference>
<keyword evidence="2 9" id="KW-0963">Cytoplasm</keyword>
<dbReference type="InterPro" id="IPR007197">
    <property type="entry name" value="rSAM"/>
</dbReference>
<feature type="binding site" evidence="9">
    <location>
        <position position="61"/>
    </location>
    <ligand>
        <name>[4Fe-4S] cluster</name>
        <dbReference type="ChEBI" id="CHEBI:49883"/>
        <label>1</label>
    </ligand>
</feature>
<keyword evidence="12" id="KW-1185">Reference proteome</keyword>
<dbReference type="InterPro" id="IPR058240">
    <property type="entry name" value="rSAM_sf"/>
</dbReference>
<organism evidence="11 12">
    <name type="scientific">Arcicella rosea</name>
    <dbReference type="NCBI Taxonomy" id="502909"/>
    <lineage>
        <taxon>Bacteria</taxon>
        <taxon>Pseudomonadati</taxon>
        <taxon>Bacteroidota</taxon>
        <taxon>Cytophagia</taxon>
        <taxon>Cytophagales</taxon>
        <taxon>Flectobacillaceae</taxon>
        <taxon>Arcicella</taxon>
    </lineage>
</organism>
<sequence length="294" mass="33329">MIELPVIAPKAETASKHSKKPSWLRVKLPIGQEYARVRNIVDEYKLHTICQSGNCPNMGECWGAGTATFMILGNVCTRSCSFCAVATGRPNEYDVDEPRRVAEAIKLMGVKHAVITSVNRDELKDRGAEVWYQTVIQVKEASPTTTIETLIPDTKGNWDALYRMIEGGQEVVSHNMETVERLYRNVRPQAKYARSLEQTKRTKEFGKRTKTGIMLGLGETREEVFKAMDDLVENGLDVLTLGQYLQPTKMHHEVIEWVHPDTFAMYKEEGLKRGIQYVESGALVRSSYHAERHI</sequence>
<dbReference type="GO" id="GO:0005737">
    <property type="term" value="C:cytoplasm"/>
    <property type="evidence" value="ECO:0007669"/>
    <property type="project" value="UniProtKB-SubCell"/>
</dbReference>
<dbReference type="NCBIfam" id="NF004019">
    <property type="entry name" value="PRK05481.1"/>
    <property type="match status" value="1"/>
</dbReference>
<dbReference type="UniPathway" id="UPA00538">
    <property type="reaction ID" value="UER00593"/>
</dbReference>
<accession>A0A841EU33</accession>
<dbReference type="InterPro" id="IPR006638">
    <property type="entry name" value="Elp3/MiaA/NifB-like_rSAM"/>
</dbReference>
<name>A0A841EU33_9BACT</name>
<feature type="binding site" evidence="9">
    <location>
        <position position="83"/>
    </location>
    <ligand>
        <name>[4Fe-4S] cluster</name>
        <dbReference type="ChEBI" id="CHEBI:49883"/>
        <label>2</label>
        <note>4Fe-4S-S-AdoMet</note>
    </ligand>
</feature>
<dbReference type="Gene3D" id="3.20.20.70">
    <property type="entry name" value="Aldolase class I"/>
    <property type="match status" value="1"/>
</dbReference>
<keyword evidence="7 9" id="KW-0411">Iron-sulfur</keyword>
<feature type="binding site" evidence="9">
    <location>
        <position position="50"/>
    </location>
    <ligand>
        <name>[4Fe-4S] cluster</name>
        <dbReference type="ChEBI" id="CHEBI:49883"/>
        <label>1</label>
    </ligand>
</feature>
<dbReference type="SFLD" id="SFLDS00029">
    <property type="entry name" value="Radical_SAM"/>
    <property type="match status" value="1"/>
</dbReference>
<reference evidence="11 12" key="1">
    <citation type="submission" date="2020-08" db="EMBL/GenBank/DDBJ databases">
        <title>Functional genomics of gut bacteria from endangered species of beetles.</title>
        <authorList>
            <person name="Carlos-Shanley C."/>
        </authorList>
    </citation>
    <scope>NUCLEOTIDE SEQUENCE [LARGE SCALE GENOMIC DNA]</scope>
    <source>
        <strain evidence="11 12">S00070</strain>
    </source>
</reference>
<feature type="binding site" evidence="9">
    <location>
        <position position="76"/>
    </location>
    <ligand>
        <name>[4Fe-4S] cluster</name>
        <dbReference type="ChEBI" id="CHEBI:49883"/>
        <label>2</label>
        <note>4Fe-4S-S-AdoMet</note>
    </ligand>
</feature>
<dbReference type="FunFam" id="3.20.20.70:FF:000040">
    <property type="entry name" value="Lipoyl synthase"/>
    <property type="match status" value="1"/>
</dbReference>
<dbReference type="GO" id="GO:0051539">
    <property type="term" value="F:4 iron, 4 sulfur cluster binding"/>
    <property type="evidence" value="ECO:0007669"/>
    <property type="project" value="UniProtKB-UniRule"/>
</dbReference>
<keyword evidence="6 9" id="KW-0408">Iron</keyword>
<keyword evidence="4 9" id="KW-0949">S-adenosyl-L-methionine</keyword>
<comment type="function">
    <text evidence="9">Catalyzes the radical-mediated insertion of two sulfur atoms into the C-6 and C-8 positions of the octanoyl moiety bound to the lipoyl domains of lipoate-dependent enzymes, thereby converting the octanoylated domains into lipoylated derivatives.</text>
</comment>
<dbReference type="EC" id="2.8.1.8" evidence="9"/>
<keyword evidence="3 9" id="KW-0808">Transferase</keyword>
<evidence type="ECO:0000256" key="4">
    <source>
        <dbReference type="ARBA" id="ARBA00022691"/>
    </source>
</evidence>
<protein>
    <recommendedName>
        <fullName evidence="9">Lipoyl synthase</fullName>
        <ecNumber evidence="9">2.8.1.8</ecNumber>
    </recommendedName>
    <alternativeName>
        <fullName evidence="9">Lip-syn</fullName>
        <shortName evidence="9">LS</shortName>
    </alternativeName>
    <alternativeName>
        <fullName evidence="9">Lipoate synthase</fullName>
    </alternativeName>
    <alternativeName>
        <fullName evidence="9">Lipoic acid synthase</fullName>
    </alternativeName>
    <alternativeName>
        <fullName evidence="9">Sulfur insertion protein LipA</fullName>
    </alternativeName>
</protein>
<dbReference type="SUPFAM" id="SSF102114">
    <property type="entry name" value="Radical SAM enzymes"/>
    <property type="match status" value="1"/>
</dbReference>
<dbReference type="PROSITE" id="PS51918">
    <property type="entry name" value="RADICAL_SAM"/>
    <property type="match status" value="1"/>
</dbReference>
<dbReference type="Pfam" id="PF04055">
    <property type="entry name" value="Radical_SAM"/>
    <property type="match status" value="1"/>
</dbReference>
<dbReference type="InterPro" id="IPR031691">
    <property type="entry name" value="LIAS_N"/>
</dbReference>
<evidence type="ECO:0000256" key="3">
    <source>
        <dbReference type="ARBA" id="ARBA00022679"/>
    </source>
</evidence>
<comment type="cofactor">
    <cofactor evidence="9">
        <name>[4Fe-4S] cluster</name>
        <dbReference type="ChEBI" id="CHEBI:49883"/>
    </cofactor>
    <text evidence="9">Binds 2 [4Fe-4S] clusters per subunit. One cluster is coordinated with 3 cysteines and an exchangeable S-adenosyl-L-methionine.</text>
</comment>
<comment type="catalytic activity">
    <reaction evidence="8 9">
        <text>[[Fe-S] cluster scaffold protein carrying a second [4Fe-4S](2+) cluster] + N(6)-octanoyl-L-lysyl-[protein] + 2 oxidized [2Fe-2S]-[ferredoxin] + 2 S-adenosyl-L-methionine + 4 H(+) = [[Fe-S] cluster scaffold protein] + N(6)-[(R)-dihydrolipoyl]-L-lysyl-[protein] + 4 Fe(3+) + 2 hydrogen sulfide + 2 5'-deoxyadenosine + 2 L-methionine + 2 reduced [2Fe-2S]-[ferredoxin]</text>
        <dbReference type="Rhea" id="RHEA:16585"/>
        <dbReference type="Rhea" id="RHEA-COMP:9928"/>
        <dbReference type="Rhea" id="RHEA-COMP:10000"/>
        <dbReference type="Rhea" id="RHEA-COMP:10001"/>
        <dbReference type="Rhea" id="RHEA-COMP:10475"/>
        <dbReference type="Rhea" id="RHEA-COMP:14568"/>
        <dbReference type="Rhea" id="RHEA-COMP:14569"/>
        <dbReference type="ChEBI" id="CHEBI:15378"/>
        <dbReference type="ChEBI" id="CHEBI:17319"/>
        <dbReference type="ChEBI" id="CHEBI:29034"/>
        <dbReference type="ChEBI" id="CHEBI:29919"/>
        <dbReference type="ChEBI" id="CHEBI:33722"/>
        <dbReference type="ChEBI" id="CHEBI:33737"/>
        <dbReference type="ChEBI" id="CHEBI:33738"/>
        <dbReference type="ChEBI" id="CHEBI:57844"/>
        <dbReference type="ChEBI" id="CHEBI:59789"/>
        <dbReference type="ChEBI" id="CHEBI:78809"/>
        <dbReference type="ChEBI" id="CHEBI:83100"/>
        <dbReference type="EC" id="2.8.1.8"/>
    </reaction>
</comment>
<comment type="pathway">
    <text evidence="9">Protein modification; protein lipoylation via endogenous pathway; protein N(6)-(lipoyl)lysine from octanoyl-[acyl-carrier-protein]: step 2/2.</text>
</comment>
<evidence type="ECO:0000256" key="6">
    <source>
        <dbReference type="ARBA" id="ARBA00023004"/>
    </source>
</evidence>